<protein>
    <submittedName>
        <fullName evidence="1">Uncharacterized protein</fullName>
    </submittedName>
</protein>
<dbReference type="AlphaFoldDB" id="A0A0D2EI94"/>
<dbReference type="GeneID" id="25311957"/>
<dbReference type="OrthoDB" id="1744869at2759"/>
<sequence>MSAQRSRPIAWRRIKLQDYTFRRVRLPRSSNGNVTSFSGVKSKGQYPSIITPRHSDDTSRSVRAGVTWLTRSPALVDPERLRSELPRYCDNKSLVKILILFVTPSLASLLEPSAFLQHVLPSLYAGRRTFVKGKSIEKTIKCITAVVDALPVPPDIEGDPDGNETLTTAASTEGLALFMTSKNFDARSVYSQSERVEEADNNSATTLKFCSSAEASSPDRAAHLAPSVRHVALPVANTIFVNERRTTLFQDSWRMKLTESEEPTISYLGRKTLKSFQMNLPCPGDCFVDGGSAPLHALTKPRKVVRSMGNVLRQIEVDGEAVPASQELETAVSAYIKSNPTSTVRGSLLVFGLIRSPGTPSFDADADANKDTKESGSLKPLWQGAQLFKVSGGGGGWGKRQGLLSLESAVDFEIGDAPSLVFPNLDGDQGGFQELGSRSIVPVDSTVEFLVCSVDSAPKTSARTFLSTPALFPRQKDGTTIVLGTATDPDSQDYMAEDPGATSTGVVFLPDYFGMVSYGGAALGTDSSISTGHKSKAISRTRCDVPGARFIIRGVGSVQRPCSTEDEYVSKKE</sequence>
<dbReference type="RefSeq" id="XP_013277865.1">
    <property type="nucleotide sequence ID" value="XM_013422411.1"/>
</dbReference>
<dbReference type="HOGENOM" id="CLU_014048_3_0_1"/>
<gene>
    <name evidence="1" type="ORF">Z517_12467</name>
</gene>
<dbReference type="STRING" id="1442368.A0A0D2EI94"/>
<reference evidence="1 2" key="1">
    <citation type="submission" date="2015-01" db="EMBL/GenBank/DDBJ databases">
        <title>The Genome Sequence of Fonsecaea pedrosoi CBS 271.37.</title>
        <authorList>
            <consortium name="The Broad Institute Genomics Platform"/>
            <person name="Cuomo C."/>
            <person name="de Hoog S."/>
            <person name="Gorbushina A."/>
            <person name="Stielow B."/>
            <person name="Teixiera M."/>
            <person name="Abouelleil A."/>
            <person name="Chapman S.B."/>
            <person name="Priest M."/>
            <person name="Young S.K."/>
            <person name="Wortman J."/>
            <person name="Nusbaum C."/>
            <person name="Birren B."/>
        </authorList>
    </citation>
    <scope>NUCLEOTIDE SEQUENCE [LARGE SCALE GENOMIC DNA]</scope>
    <source>
        <strain evidence="1 2">CBS 271.37</strain>
    </source>
</reference>
<name>A0A0D2EI94_9EURO</name>
<proteinExistence type="predicted"/>
<evidence type="ECO:0000313" key="2">
    <source>
        <dbReference type="Proteomes" id="UP000053029"/>
    </source>
</evidence>
<dbReference type="EMBL" id="KN846978">
    <property type="protein sequence ID" value="KIW74057.1"/>
    <property type="molecule type" value="Genomic_DNA"/>
</dbReference>
<dbReference type="VEuPathDB" id="FungiDB:Z517_12467"/>
<dbReference type="Proteomes" id="UP000053029">
    <property type="component" value="Unassembled WGS sequence"/>
</dbReference>
<evidence type="ECO:0000313" key="1">
    <source>
        <dbReference type="EMBL" id="KIW74057.1"/>
    </source>
</evidence>
<accession>A0A0D2EI94</accession>
<organism evidence="1 2">
    <name type="scientific">Fonsecaea pedrosoi CBS 271.37</name>
    <dbReference type="NCBI Taxonomy" id="1442368"/>
    <lineage>
        <taxon>Eukaryota</taxon>
        <taxon>Fungi</taxon>
        <taxon>Dikarya</taxon>
        <taxon>Ascomycota</taxon>
        <taxon>Pezizomycotina</taxon>
        <taxon>Eurotiomycetes</taxon>
        <taxon>Chaetothyriomycetidae</taxon>
        <taxon>Chaetothyriales</taxon>
        <taxon>Herpotrichiellaceae</taxon>
        <taxon>Fonsecaea</taxon>
    </lineage>
</organism>
<keyword evidence="2" id="KW-1185">Reference proteome</keyword>